<organism evidence="1 2">
    <name type="scientific">Mucuna pruriens</name>
    <name type="common">Velvet bean</name>
    <name type="synonym">Dolichos pruriens</name>
    <dbReference type="NCBI Taxonomy" id="157652"/>
    <lineage>
        <taxon>Eukaryota</taxon>
        <taxon>Viridiplantae</taxon>
        <taxon>Streptophyta</taxon>
        <taxon>Embryophyta</taxon>
        <taxon>Tracheophyta</taxon>
        <taxon>Spermatophyta</taxon>
        <taxon>Magnoliopsida</taxon>
        <taxon>eudicotyledons</taxon>
        <taxon>Gunneridae</taxon>
        <taxon>Pentapetalae</taxon>
        <taxon>rosids</taxon>
        <taxon>fabids</taxon>
        <taxon>Fabales</taxon>
        <taxon>Fabaceae</taxon>
        <taxon>Papilionoideae</taxon>
        <taxon>50 kb inversion clade</taxon>
        <taxon>NPAAA clade</taxon>
        <taxon>indigoferoid/millettioid clade</taxon>
        <taxon>Phaseoleae</taxon>
        <taxon>Mucuna</taxon>
    </lineage>
</organism>
<dbReference type="OrthoDB" id="1751476at2759"/>
<feature type="non-terminal residue" evidence="1">
    <location>
        <position position="1"/>
    </location>
</feature>
<gene>
    <name evidence="1" type="ORF">CR513_32707</name>
</gene>
<dbReference type="EMBL" id="QJKJ01006639">
    <property type="protein sequence ID" value="RDX86029.1"/>
    <property type="molecule type" value="Genomic_DNA"/>
</dbReference>
<keyword evidence="2" id="KW-1185">Reference proteome</keyword>
<evidence type="ECO:0000313" key="2">
    <source>
        <dbReference type="Proteomes" id="UP000257109"/>
    </source>
</evidence>
<proteinExistence type="predicted"/>
<protein>
    <submittedName>
        <fullName evidence="1">Uncharacterized protein</fullName>
    </submittedName>
</protein>
<comment type="caution">
    <text evidence="1">The sequence shown here is derived from an EMBL/GenBank/DDBJ whole genome shotgun (WGS) entry which is preliminary data.</text>
</comment>
<dbReference type="Proteomes" id="UP000257109">
    <property type="component" value="Unassembled WGS sequence"/>
</dbReference>
<dbReference type="AlphaFoldDB" id="A0A371G632"/>
<accession>A0A371G632</accession>
<sequence>MILTLLNLFRTFLEYSNVFKDYKVYNSKNLIVEESIHVRFNDFKPNKELSKLNDSIAHLNL</sequence>
<evidence type="ECO:0000313" key="1">
    <source>
        <dbReference type="EMBL" id="RDX86029.1"/>
    </source>
</evidence>
<name>A0A371G632_MUCPR</name>
<reference evidence="1" key="1">
    <citation type="submission" date="2018-05" db="EMBL/GenBank/DDBJ databases">
        <title>Draft genome of Mucuna pruriens seed.</title>
        <authorList>
            <person name="Nnadi N.E."/>
            <person name="Vos R."/>
            <person name="Hasami M.H."/>
            <person name="Devisetty U.K."/>
            <person name="Aguiy J.C."/>
        </authorList>
    </citation>
    <scope>NUCLEOTIDE SEQUENCE [LARGE SCALE GENOMIC DNA]</scope>
    <source>
        <strain evidence="1">JCA_2017</strain>
    </source>
</reference>